<feature type="signal peptide" evidence="1">
    <location>
        <begin position="1"/>
        <end position="25"/>
    </location>
</feature>
<keyword evidence="2" id="KW-1185">Reference proteome</keyword>
<dbReference type="PANTHER" id="PTHR34149:SF2">
    <property type="entry name" value="PROTEIN CBG11905"/>
    <property type="match status" value="1"/>
</dbReference>
<protein>
    <submittedName>
        <fullName evidence="3">Uncharacterized protein</fullName>
    </submittedName>
</protein>
<organism evidence="2 3">
    <name type="scientific">Meloidogyne javanica</name>
    <name type="common">Root-knot nematode worm</name>
    <dbReference type="NCBI Taxonomy" id="6303"/>
    <lineage>
        <taxon>Eukaryota</taxon>
        <taxon>Metazoa</taxon>
        <taxon>Ecdysozoa</taxon>
        <taxon>Nematoda</taxon>
        <taxon>Chromadorea</taxon>
        <taxon>Rhabditida</taxon>
        <taxon>Tylenchina</taxon>
        <taxon>Tylenchomorpha</taxon>
        <taxon>Tylenchoidea</taxon>
        <taxon>Meloidogynidae</taxon>
        <taxon>Meloidogyninae</taxon>
        <taxon>Meloidogyne</taxon>
        <taxon>Meloidogyne incognita group</taxon>
    </lineage>
</organism>
<dbReference type="AlphaFoldDB" id="A0A915N026"/>
<feature type="chain" id="PRO_5037157940" evidence="1">
    <location>
        <begin position="26"/>
        <end position="312"/>
    </location>
</feature>
<name>A0A915N026_MELJA</name>
<sequence length="312" mass="35565">MLLNFPAILLTFIFIFHFSSSPILAEQRDIWDEIKDMDLFYINRGSYACPLPVVGERCPESNWLFYFRCCGELNTNCCFRLQVSSCVIGSKQMGGFDCCKMVQPWLATPRGGICWPFVGNLSSVQTPMESPRGMQITFQISRNSFLSSSLSVHPGIDIFLVPAELQNRLLVAIMHGEAHPLNDKKSLRMDIRRENRVFDHYSTISSCRSTDIYAINSEKLVPEASAGFLCMLETAVETCSCVPMLLVLWTLQNDLNSYFLRRFNASTICTVGEFERCVRPFIEFDYYGSEYNQLPTNNAFSTINKAINKCRK</sequence>
<keyword evidence="1" id="KW-0732">Signal</keyword>
<dbReference type="InterPro" id="IPR022559">
    <property type="entry name" value="SUP-1-like"/>
</dbReference>
<dbReference type="Proteomes" id="UP000887561">
    <property type="component" value="Unplaced"/>
</dbReference>
<evidence type="ECO:0000313" key="2">
    <source>
        <dbReference type="Proteomes" id="UP000887561"/>
    </source>
</evidence>
<reference evidence="3" key="1">
    <citation type="submission" date="2022-11" db="UniProtKB">
        <authorList>
            <consortium name="WormBaseParasite"/>
        </authorList>
    </citation>
    <scope>IDENTIFICATION</scope>
</reference>
<dbReference type="Pfam" id="PF10853">
    <property type="entry name" value="DUF2650"/>
    <property type="match status" value="1"/>
</dbReference>
<dbReference type="WBParaSite" id="scaffold6786_cov155.g11258">
    <property type="protein sequence ID" value="scaffold6786_cov155.g11258"/>
    <property type="gene ID" value="scaffold6786_cov155.g11258"/>
</dbReference>
<evidence type="ECO:0000313" key="3">
    <source>
        <dbReference type="WBParaSite" id="scaffold6786_cov155.g11258"/>
    </source>
</evidence>
<proteinExistence type="predicted"/>
<evidence type="ECO:0000256" key="1">
    <source>
        <dbReference type="SAM" id="SignalP"/>
    </source>
</evidence>
<accession>A0A915N026</accession>
<dbReference type="PANTHER" id="PTHR34149">
    <property type="entry name" value="PROTEIN CBG11905-RELATED"/>
    <property type="match status" value="1"/>
</dbReference>